<comment type="caution">
    <text evidence="9">The sequence shown here is derived from an EMBL/GenBank/DDBJ whole genome shotgun (WGS) entry which is preliminary data.</text>
</comment>
<comment type="subcellular location">
    <subcellularLocation>
        <location evidence="1 4">Cell outer membrane</location>
    </subcellularLocation>
</comment>
<dbReference type="PANTHER" id="PTHR40980:SF3">
    <property type="entry name" value="TONB-DEPENDENT RECEPTOR-LIKE BETA-BARREL DOMAIN-CONTAINING PROTEIN"/>
    <property type="match status" value="1"/>
</dbReference>
<protein>
    <submittedName>
        <fullName evidence="9">TonB-dependent receptor</fullName>
    </submittedName>
</protein>
<dbReference type="SUPFAM" id="SSF56935">
    <property type="entry name" value="Porins"/>
    <property type="match status" value="1"/>
</dbReference>
<organism evidence="9 10">
    <name type="scientific">Noviluteimonas gilva</name>
    <dbReference type="NCBI Taxonomy" id="2682097"/>
    <lineage>
        <taxon>Bacteria</taxon>
        <taxon>Pseudomonadati</taxon>
        <taxon>Pseudomonadota</taxon>
        <taxon>Gammaproteobacteria</taxon>
        <taxon>Lysobacterales</taxon>
        <taxon>Lysobacteraceae</taxon>
        <taxon>Noviluteimonas</taxon>
    </lineage>
</organism>
<dbReference type="InterPro" id="IPR010104">
    <property type="entry name" value="TonB_rcpt_bac"/>
</dbReference>
<feature type="compositionally biased region" description="Polar residues" evidence="5">
    <location>
        <begin position="30"/>
        <end position="50"/>
    </location>
</feature>
<evidence type="ECO:0000259" key="8">
    <source>
        <dbReference type="Pfam" id="PF07715"/>
    </source>
</evidence>
<dbReference type="InterPro" id="IPR036942">
    <property type="entry name" value="Beta-barrel_TonB_sf"/>
</dbReference>
<dbReference type="Pfam" id="PF00593">
    <property type="entry name" value="TonB_dep_Rec_b-barrel"/>
    <property type="match status" value="1"/>
</dbReference>
<keyword evidence="6" id="KW-0732">Signal</keyword>
<feature type="domain" description="TonB-dependent receptor-like beta-barrel" evidence="7">
    <location>
        <begin position="466"/>
        <end position="985"/>
    </location>
</feature>
<dbReference type="RefSeq" id="WP_156640557.1">
    <property type="nucleotide sequence ID" value="NZ_WOXT01000001.1"/>
</dbReference>
<dbReference type="AlphaFoldDB" id="A0A7C9HQM4"/>
<evidence type="ECO:0000256" key="4">
    <source>
        <dbReference type="RuleBase" id="RU003357"/>
    </source>
</evidence>
<evidence type="ECO:0000256" key="6">
    <source>
        <dbReference type="SAM" id="SignalP"/>
    </source>
</evidence>
<dbReference type="PANTHER" id="PTHR40980">
    <property type="entry name" value="PLUG DOMAIN-CONTAINING PROTEIN"/>
    <property type="match status" value="1"/>
</dbReference>
<feature type="chain" id="PRO_5028824736" evidence="6">
    <location>
        <begin position="28"/>
        <end position="1018"/>
    </location>
</feature>
<evidence type="ECO:0000256" key="5">
    <source>
        <dbReference type="SAM" id="MobiDB-lite"/>
    </source>
</evidence>
<dbReference type="InterPro" id="IPR000531">
    <property type="entry name" value="Beta-barrel_TonB"/>
</dbReference>
<evidence type="ECO:0000313" key="9">
    <source>
        <dbReference type="EMBL" id="MUV13393.1"/>
    </source>
</evidence>
<evidence type="ECO:0000256" key="1">
    <source>
        <dbReference type="ARBA" id="ARBA00004442"/>
    </source>
</evidence>
<feature type="domain" description="TonB-dependent receptor plug" evidence="8">
    <location>
        <begin position="78"/>
        <end position="189"/>
    </location>
</feature>
<feature type="signal peptide" evidence="6">
    <location>
        <begin position="1"/>
        <end position="27"/>
    </location>
</feature>
<proteinExistence type="inferred from homology"/>
<dbReference type="Gene3D" id="2.170.130.10">
    <property type="entry name" value="TonB-dependent receptor, plug domain"/>
    <property type="match status" value="1"/>
</dbReference>
<reference evidence="9 10" key="1">
    <citation type="submission" date="2019-12" db="EMBL/GenBank/DDBJ databases">
        <authorList>
            <person name="Xu J."/>
        </authorList>
    </citation>
    <scope>NUCLEOTIDE SEQUENCE [LARGE SCALE GENOMIC DNA]</scope>
    <source>
        <strain evidence="9 10">HX-5-24</strain>
    </source>
</reference>
<name>A0A7C9HQM4_9GAMM</name>
<dbReference type="Gene3D" id="2.40.170.20">
    <property type="entry name" value="TonB-dependent receptor, beta-barrel domain"/>
    <property type="match status" value="1"/>
</dbReference>
<accession>A0A7C9HQM4</accession>
<gene>
    <name evidence="9" type="ORF">GN331_04140</name>
</gene>
<dbReference type="InterPro" id="IPR037066">
    <property type="entry name" value="Plug_dom_sf"/>
</dbReference>
<keyword evidence="2 4" id="KW-0472">Membrane</keyword>
<evidence type="ECO:0000256" key="2">
    <source>
        <dbReference type="ARBA" id="ARBA00023136"/>
    </source>
</evidence>
<feature type="region of interest" description="Disordered" evidence="5">
    <location>
        <begin position="30"/>
        <end position="54"/>
    </location>
</feature>
<dbReference type="GO" id="GO:0009279">
    <property type="term" value="C:cell outer membrane"/>
    <property type="evidence" value="ECO:0007669"/>
    <property type="project" value="UniProtKB-SubCell"/>
</dbReference>
<keyword evidence="9" id="KW-0675">Receptor</keyword>
<evidence type="ECO:0000256" key="3">
    <source>
        <dbReference type="ARBA" id="ARBA00023237"/>
    </source>
</evidence>
<dbReference type="InterPro" id="IPR012910">
    <property type="entry name" value="Plug_dom"/>
</dbReference>
<dbReference type="NCBIfam" id="TIGR01782">
    <property type="entry name" value="TonB-Xanth-Caul"/>
    <property type="match status" value="1"/>
</dbReference>
<sequence length="1018" mass="110576">MKHRHVVPQRTLLASALLLALGQPVYAQSTDAQTPAQSTDAAQQSGQATVSGDEEARTLDTVTIQGIKGSLTSSMNMKRDAQGVVDGIVAEDIGKFPDTNLAESLQRISGVSIDRSLGEGSRVTVRGVGPDYNLVLLNGRQMPASSNANGAGISNSRAFDFANLASEAISAVEVYKTSRANTPPGGIGATINIKTARPLESDPVANIGIKAVNDSSNGNLPDSLQGDDFTPEISGIWSQTFADGRFGVAVSGSYQERDFGYSQVSVPNGWRPFRGDENNWGTIPQPGSPGSENIINRPEATDIYSVPQNLNFSINGVQRKRTNGQVAFQWAPTDAITTTLDYTYSENKIQQQRNELSVWFNFGPSVTSWTDGPVAAPIIYSEIINPATSDLSMGGMQLANVNENKSLGFNVAWEVSDGLDLALDYHDSSAETRPDSPWGSAGVLGVAAFVRGTTTADFSGDFPVLTVALPPGVAAVAPSQALVTGSVFQNAYTRADIKQLQLSGRAEFGEASGLDFGVSRTEVENRTAYGFMQRDTWGGVGTPADYDDSIWFADNMGNYFDSFSGSNDPRFTDQFLLFDFERLRNRAVELTGRPDWYQAPGRFERDLRTQENSTGAYAQYTTTFDWQMPLDVAIGARWESTRITASALVPVATGIAWGSANELNLVFADPAFATIQGKYDYLLPNVDLTWHVRDDMILRGSYSETIGRPGWADMQGGRTLDRIVRVDGGTGSQGDPNLKPLQSENFDLSAEWYFAESSYASVGYFRKNIKNYIGTEQILDVGGSDGQTPFNLHTPVGGAYWNAAIGSGCATTDVVCIRNFIFANFDGQPGVDADGTPENGNTPTITGLPTDPLATFRITTPANTEDSTLDGWELNLQYVFGDSGFGVATNYTIVDSPNLNYNNYQLGGQFALVGLSDSANLVVFYENYDWSVRAAYNWRDEFLSGLFDGSGIPNPNYTEAYGQLDLSIGYKLNEHLSFQFEAINLTDETIRIHGRNEHQLLYATQNGPRYMFGVRYNF</sequence>
<evidence type="ECO:0000259" key="7">
    <source>
        <dbReference type="Pfam" id="PF00593"/>
    </source>
</evidence>
<dbReference type="Pfam" id="PF07715">
    <property type="entry name" value="Plug"/>
    <property type="match status" value="1"/>
</dbReference>
<comment type="similarity">
    <text evidence="4">Belongs to the TonB-dependent receptor family.</text>
</comment>
<keyword evidence="4" id="KW-0798">TonB box</keyword>
<keyword evidence="10" id="KW-1185">Reference proteome</keyword>
<dbReference type="Proteomes" id="UP000479692">
    <property type="component" value="Unassembled WGS sequence"/>
</dbReference>
<evidence type="ECO:0000313" key="10">
    <source>
        <dbReference type="Proteomes" id="UP000479692"/>
    </source>
</evidence>
<keyword evidence="3" id="KW-0998">Cell outer membrane</keyword>
<dbReference type="EMBL" id="WOXT01000001">
    <property type="protein sequence ID" value="MUV13393.1"/>
    <property type="molecule type" value="Genomic_DNA"/>
</dbReference>